<organism evidence="1 2">
    <name type="scientific">Biomphalaria glabrata</name>
    <name type="common">Bloodfluke planorb</name>
    <name type="synonym">Freshwater snail</name>
    <dbReference type="NCBI Taxonomy" id="6526"/>
    <lineage>
        <taxon>Eukaryota</taxon>
        <taxon>Metazoa</taxon>
        <taxon>Spiralia</taxon>
        <taxon>Lophotrochozoa</taxon>
        <taxon>Mollusca</taxon>
        <taxon>Gastropoda</taxon>
        <taxon>Heterobranchia</taxon>
        <taxon>Euthyneura</taxon>
        <taxon>Panpulmonata</taxon>
        <taxon>Hygrophila</taxon>
        <taxon>Lymnaeoidea</taxon>
        <taxon>Planorbidae</taxon>
        <taxon>Biomphalaria</taxon>
    </lineage>
</organism>
<evidence type="ECO:0000313" key="2">
    <source>
        <dbReference type="Proteomes" id="UP000076420"/>
    </source>
</evidence>
<gene>
    <name evidence="1" type="primary">106050658</name>
</gene>
<proteinExistence type="predicted"/>
<dbReference type="KEGG" id="bgt:106050658"/>
<protein>
    <submittedName>
        <fullName evidence="1">Uncharacterized protein</fullName>
    </submittedName>
</protein>
<sequence length="140" mass="15940">MDLTNDGTVLNCIRSTPDLDLSFNSDFNSFLDLDLSLPASVAGINTSDLGAVVDNSHNINSRPNNVHRSLQLNNFVADYGVTNCPNCAQIKAMYERQYQDHRYNTQLLKKRIISTDKLLRRYKFKQDDILFKNILIINVS</sequence>
<name>A0A2C9LKJ2_BIOGL</name>
<evidence type="ECO:0000313" key="1">
    <source>
        <dbReference type="EnsemblMetazoa" id="BGLB032148-PA"/>
    </source>
</evidence>
<dbReference type="EnsemblMetazoa" id="BGLB032148-RA">
    <property type="protein sequence ID" value="BGLB032148-PA"/>
    <property type="gene ID" value="BGLB032148"/>
</dbReference>
<reference evidence="1" key="1">
    <citation type="submission" date="2020-05" db="UniProtKB">
        <authorList>
            <consortium name="EnsemblMetazoa"/>
        </authorList>
    </citation>
    <scope>IDENTIFICATION</scope>
    <source>
        <strain evidence="1">BB02</strain>
    </source>
</reference>
<dbReference type="VEuPathDB" id="VectorBase:BGLAX_050355"/>
<accession>A0A2C9LKJ2</accession>
<dbReference type="Proteomes" id="UP000076420">
    <property type="component" value="Unassembled WGS sequence"/>
</dbReference>
<dbReference type="AlphaFoldDB" id="A0A2C9LKJ2"/>
<dbReference type="VEuPathDB" id="VectorBase:BGLB032148"/>